<dbReference type="EMBL" id="KE161144">
    <property type="protein sequence ID" value="EPQ02033.1"/>
    <property type="molecule type" value="Genomic_DNA"/>
</dbReference>
<feature type="compositionally biased region" description="Low complexity" evidence="1">
    <location>
        <begin position="36"/>
        <end position="48"/>
    </location>
</feature>
<gene>
    <name evidence="2" type="ORF">D623_10014752</name>
</gene>
<evidence type="ECO:0000256" key="1">
    <source>
        <dbReference type="SAM" id="MobiDB-lite"/>
    </source>
</evidence>
<evidence type="ECO:0000313" key="3">
    <source>
        <dbReference type="Proteomes" id="UP000052978"/>
    </source>
</evidence>
<evidence type="ECO:0000313" key="2">
    <source>
        <dbReference type="EMBL" id="EPQ02033.1"/>
    </source>
</evidence>
<keyword evidence="3" id="KW-1185">Reference proteome</keyword>
<name>S7NWN1_MYOBR</name>
<feature type="region of interest" description="Disordered" evidence="1">
    <location>
        <begin position="1"/>
        <end position="59"/>
    </location>
</feature>
<protein>
    <submittedName>
        <fullName evidence="2">Uncharacterized protein</fullName>
    </submittedName>
</protein>
<sequence>MERRERGGPPTAQRCPPFSENSSAKEEMQSPKPWDPACGGAAGAFGEPGPDRTGGLGGTWSAQFSVEPARAWRVLLRFKCIDLKEAEAGARRSGLGR</sequence>
<reference evidence="2 3" key="1">
    <citation type="journal article" date="2013" name="Nat. Commun.">
        <title>Genome analysis reveals insights into physiology and longevity of the Brandt's bat Myotis brandtii.</title>
        <authorList>
            <person name="Seim I."/>
            <person name="Fang X."/>
            <person name="Xiong Z."/>
            <person name="Lobanov A.V."/>
            <person name="Huang Z."/>
            <person name="Ma S."/>
            <person name="Feng Y."/>
            <person name="Turanov A.A."/>
            <person name="Zhu Y."/>
            <person name="Lenz T.L."/>
            <person name="Gerashchenko M.V."/>
            <person name="Fan D."/>
            <person name="Hee Yim S."/>
            <person name="Yao X."/>
            <person name="Jordan D."/>
            <person name="Xiong Y."/>
            <person name="Ma Y."/>
            <person name="Lyapunov A.N."/>
            <person name="Chen G."/>
            <person name="Kulakova O.I."/>
            <person name="Sun Y."/>
            <person name="Lee S.G."/>
            <person name="Bronson R.T."/>
            <person name="Moskalev A.A."/>
            <person name="Sunyaev S.R."/>
            <person name="Zhang G."/>
            <person name="Krogh A."/>
            <person name="Wang J."/>
            <person name="Gladyshev V.N."/>
        </authorList>
    </citation>
    <scope>NUCLEOTIDE SEQUENCE [LARGE SCALE GENOMIC DNA]</scope>
</reference>
<proteinExistence type="predicted"/>
<organism evidence="2 3">
    <name type="scientific">Myotis brandtii</name>
    <name type="common">Brandt's bat</name>
    <dbReference type="NCBI Taxonomy" id="109478"/>
    <lineage>
        <taxon>Eukaryota</taxon>
        <taxon>Metazoa</taxon>
        <taxon>Chordata</taxon>
        <taxon>Craniata</taxon>
        <taxon>Vertebrata</taxon>
        <taxon>Euteleostomi</taxon>
        <taxon>Mammalia</taxon>
        <taxon>Eutheria</taxon>
        <taxon>Laurasiatheria</taxon>
        <taxon>Chiroptera</taxon>
        <taxon>Yangochiroptera</taxon>
        <taxon>Vespertilionidae</taxon>
        <taxon>Myotis</taxon>
    </lineage>
</organism>
<accession>S7NWN1</accession>
<dbReference type="Proteomes" id="UP000052978">
    <property type="component" value="Unassembled WGS sequence"/>
</dbReference>
<dbReference type="AlphaFoldDB" id="S7NWN1"/>